<feature type="transmembrane region" description="Helical" evidence="1">
    <location>
        <begin position="129"/>
        <end position="145"/>
    </location>
</feature>
<feature type="transmembrane region" description="Helical" evidence="1">
    <location>
        <begin position="20"/>
        <end position="41"/>
    </location>
</feature>
<comment type="caution">
    <text evidence="2">The sequence shown here is derived from an EMBL/GenBank/DDBJ whole genome shotgun (WGS) entry which is preliminary data.</text>
</comment>
<feature type="transmembrane region" description="Helical" evidence="1">
    <location>
        <begin position="95"/>
        <end position="117"/>
    </location>
</feature>
<name>A0ABQ4PWG0_9PROT</name>
<evidence type="ECO:0000256" key="1">
    <source>
        <dbReference type="SAM" id="Phobius"/>
    </source>
</evidence>
<organism evidence="2 3">
    <name type="scientific">Candidatus Phycosocius spiralis</name>
    <dbReference type="NCBI Taxonomy" id="2815099"/>
    <lineage>
        <taxon>Bacteria</taxon>
        <taxon>Pseudomonadati</taxon>
        <taxon>Pseudomonadota</taxon>
        <taxon>Alphaproteobacteria</taxon>
        <taxon>Caulobacterales</taxon>
        <taxon>Caulobacterales incertae sedis</taxon>
        <taxon>Candidatus Phycosocius</taxon>
    </lineage>
</organism>
<feature type="transmembrane region" description="Helical" evidence="1">
    <location>
        <begin position="294"/>
        <end position="314"/>
    </location>
</feature>
<reference evidence="2" key="1">
    <citation type="submission" date="2021-05" db="EMBL/GenBank/DDBJ databases">
        <authorList>
            <person name="Tanabe Y."/>
        </authorList>
    </citation>
    <scope>NUCLEOTIDE SEQUENCE</scope>
    <source>
        <strain evidence="2">BOTRYCO-1</strain>
    </source>
</reference>
<feature type="transmembrane region" description="Helical" evidence="1">
    <location>
        <begin position="222"/>
        <end position="239"/>
    </location>
</feature>
<reference evidence="2" key="2">
    <citation type="journal article" date="2023" name="ISME Commun">
        <title>Characterization of a bloom-associated alphaproteobacterial lineage, 'Candidatus Phycosocius': insights into freshwater algal-bacterial interactions.</title>
        <authorList>
            <person name="Tanabe Y."/>
            <person name="Yamaguchi H."/>
            <person name="Yoshida M."/>
            <person name="Kai A."/>
            <person name="Okazaki Y."/>
        </authorList>
    </citation>
    <scope>NUCLEOTIDE SEQUENCE</scope>
    <source>
        <strain evidence="2">BOTRYCO-1</strain>
    </source>
</reference>
<sequence>MNIATSILVDTRPRFWTRPFWTTLFGMCLAGILAIGLWAMLNLTPTGDIVWRLYVAEQVALGKVIYQDVIEINPPLWFWAALPWHYVGELLHVPAYNVLAIGVIFLAGGALWAFNNLTRDSVDLGQRQVILLSIALSYVLLPLGETGQREHAFLVASLLWTALAAARIEGHRVSTPALLITLAFSAYGFALKHFFVLVPVLIEGFMGLRMGRNYRPIRFETLGLAACAVLYTLALVLFAQDFFTRIVPLVMLAYTNFGPVMQLSPSHRLGFIFQKTDFALVAFLVVLVARDRRVLILGLLVTLAAMVLAIWLQLKGWRYHLLAAQGISVVIVASIGAKFLADKRWLIAAVAGLGLAILSHQAIYKPIKRVLLTKGQPVYPTLRTFVMHEPEDSRISVLSISPEHAFYILRILYRPIISRHYGMWMLVGLEVPQKDLNAEMLRRQELDRVRREYIADLTCRPPDVVIEESGRVFSNRPVSFNTLTYLREDPLFDSWFEKHYKFEKPLGYHQFVWRLSGDRPRDQVCKRQP</sequence>
<evidence type="ECO:0008006" key="4">
    <source>
        <dbReference type="Google" id="ProtNLM"/>
    </source>
</evidence>
<keyword evidence="1" id="KW-0472">Membrane</keyword>
<proteinExistence type="predicted"/>
<evidence type="ECO:0000313" key="3">
    <source>
        <dbReference type="Proteomes" id="UP001161064"/>
    </source>
</evidence>
<protein>
    <recommendedName>
        <fullName evidence="4">Glycosyltransferase RgtA/B/C/D-like domain-containing protein</fullName>
    </recommendedName>
</protein>
<feature type="transmembrane region" description="Helical" evidence="1">
    <location>
        <begin position="345"/>
        <end position="364"/>
    </location>
</feature>
<feature type="transmembrane region" description="Helical" evidence="1">
    <location>
        <begin position="320"/>
        <end position="340"/>
    </location>
</feature>
<accession>A0ABQ4PWG0</accession>
<dbReference type="Proteomes" id="UP001161064">
    <property type="component" value="Unassembled WGS sequence"/>
</dbReference>
<keyword evidence="1" id="KW-1133">Transmembrane helix</keyword>
<dbReference type="RefSeq" id="WP_284360232.1">
    <property type="nucleotide sequence ID" value="NZ_BPFZ01000009.1"/>
</dbReference>
<gene>
    <name evidence="2" type="ORF">PsB1_1512</name>
</gene>
<evidence type="ECO:0000313" key="2">
    <source>
        <dbReference type="EMBL" id="GIU67358.1"/>
    </source>
</evidence>
<feature type="transmembrane region" description="Helical" evidence="1">
    <location>
        <begin position="269"/>
        <end position="287"/>
    </location>
</feature>
<keyword evidence="3" id="KW-1185">Reference proteome</keyword>
<feature type="transmembrane region" description="Helical" evidence="1">
    <location>
        <begin position="177"/>
        <end position="202"/>
    </location>
</feature>
<dbReference type="EMBL" id="BPFZ01000009">
    <property type="protein sequence ID" value="GIU67358.1"/>
    <property type="molecule type" value="Genomic_DNA"/>
</dbReference>
<keyword evidence="1" id="KW-0812">Transmembrane</keyword>